<keyword evidence="3" id="KW-1185">Reference proteome</keyword>
<evidence type="ECO:0000313" key="3">
    <source>
        <dbReference type="Proteomes" id="UP000076609"/>
    </source>
</evidence>
<reference evidence="3" key="1">
    <citation type="submission" date="2016-01" db="EMBL/GenBank/DDBJ databases">
        <title>Draft genome of Chromobacterium sp. F49.</title>
        <authorList>
            <person name="Hong K.W."/>
        </authorList>
    </citation>
    <scope>NUCLEOTIDE SEQUENCE [LARGE SCALE GENOMIC DNA]</scope>
    <source>
        <strain evidence="3">CN3</strain>
    </source>
</reference>
<proteinExistence type="predicted"/>
<accession>A0ABR5Y8Y0</accession>
<dbReference type="Gene3D" id="1.10.10.10">
    <property type="entry name" value="Winged helix-like DNA-binding domain superfamily/Winged helix DNA-binding domain"/>
    <property type="match status" value="1"/>
</dbReference>
<feature type="domain" description="HTH luxR-type" evidence="1">
    <location>
        <begin position="305"/>
        <end position="362"/>
    </location>
</feature>
<name>A0ABR5Y8Y0_9SPHN</name>
<evidence type="ECO:0000259" key="1">
    <source>
        <dbReference type="SMART" id="SM00421"/>
    </source>
</evidence>
<comment type="caution">
    <text evidence="2">The sequence shown here is derived from an EMBL/GenBank/DDBJ whole genome shotgun (WGS) entry which is preliminary data.</text>
</comment>
<dbReference type="RefSeq" id="WP_066693325.1">
    <property type="nucleotide sequence ID" value="NZ_LQQO01000045.1"/>
</dbReference>
<sequence length="366" mass="39215">MDVTDIVERFRRAAFGLEDWQDALAGFAGATDARVVHLIGMDRSGAVAFDLIRGVTPDMVDTFVREGGLSRHTNPRTGVAIDGPMLRTVFDDALLSRHERDALPIYRNLFDRADAGFAALTRLRVPGCDAILSLLRPRSFLDSADREAHIIDAAAPALSDIMAQAVALGAGLDRTVRETAELLEQRVLLLDGDRRMVQMSPGCEAWLAPAGPLTMRGGRIHARDAATDRALSLAIAQALDPLQALRPGRRVVLRMPGSDGHDEGERLILTVRAAPRRPSGPLARARVMLSAKTAAAPSAELFADLFGLTPAEAQVAVLLAVGHDSAAIARLRGCSVATVRTQVMALLNKTGTHRQGELVARLRGAC</sequence>
<evidence type="ECO:0000313" key="2">
    <source>
        <dbReference type="EMBL" id="KZE10991.1"/>
    </source>
</evidence>
<protein>
    <recommendedName>
        <fullName evidence="1">HTH luxR-type domain-containing protein</fullName>
    </recommendedName>
</protein>
<dbReference type="EMBL" id="LQQO01000045">
    <property type="protein sequence ID" value="KZE10991.1"/>
    <property type="molecule type" value="Genomic_DNA"/>
</dbReference>
<gene>
    <name evidence="2" type="ORF">AVT10_06480</name>
</gene>
<dbReference type="SUPFAM" id="SSF46894">
    <property type="entry name" value="C-terminal effector domain of the bipartite response regulators"/>
    <property type="match status" value="1"/>
</dbReference>
<dbReference type="SMART" id="SM00421">
    <property type="entry name" value="HTH_LUXR"/>
    <property type="match status" value="1"/>
</dbReference>
<dbReference type="InterPro" id="IPR000792">
    <property type="entry name" value="Tscrpt_reg_LuxR_C"/>
</dbReference>
<dbReference type="InterPro" id="IPR016032">
    <property type="entry name" value="Sig_transdc_resp-reg_C-effctor"/>
</dbReference>
<dbReference type="InterPro" id="IPR036388">
    <property type="entry name" value="WH-like_DNA-bd_sf"/>
</dbReference>
<organism evidence="2 3">
    <name type="scientific">Sphingomonas hankookensis</name>
    <dbReference type="NCBI Taxonomy" id="563996"/>
    <lineage>
        <taxon>Bacteria</taxon>
        <taxon>Pseudomonadati</taxon>
        <taxon>Pseudomonadota</taxon>
        <taxon>Alphaproteobacteria</taxon>
        <taxon>Sphingomonadales</taxon>
        <taxon>Sphingomonadaceae</taxon>
        <taxon>Sphingomonas</taxon>
    </lineage>
</organism>
<dbReference type="Proteomes" id="UP000076609">
    <property type="component" value="Unassembled WGS sequence"/>
</dbReference>